<proteinExistence type="predicted"/>
<organism evidence="1">
    <name type="scientific">hydrothermal vent metagenome</name>
    <dbReference type="NCBI Taxonomy" id="652676"/>
    <lineage>
        <taxon>unclassified sequences</taxon>
        <taxon>metagenomes</taxon>
        <taxon>ecological metagenomes</taxon>
    </lineage>
</organism>
<evidence type="ECO:0008006" key="2">
    <source>
        <dbReference type="Google" id="ProtNLM"/>
    </source>
</evidence>
<protein>
    <recommendedName>
        <fullName evidence="2">ABM domain-containing protein</fullName>
    </recommendedName>
</protein>
<gene>
    <name evidence="1" type="ORF">MGWOODY_XGa113</name>
</gene>
<dbReference type="EMBL" id="CZRL01000032">
    <property type="protein sequence ID" value="CUS50528.1"/>
    <property type="molecule type" value="Genomic_DNA"/>
</dbReference>
<dbReference type="AlphaFoldDB" id="A0A160TPI2"/>
<sequence length="124" mass="14061">MFGPITVPYEAVMLYNVCKLKEGVEWSEDLEFAIGEMCNVVRSTYDDFIAGQVLKYAGFVSEEGSVGDYGPEGNHFALITYWKSFKSHEESHRADLFLEAFGGVLEYCSEAKELGYEIMWQGEK</sequence>
<dbReference type="SUPFAM" id="SSF54909">
    <property type="entry name" value="Dimeric alpha+beta barrel"/>
    <property type="match status" value="1"/>
</dbReference>
<dbReference type="InterPro" id="IPR011008">
    <property type="entry name" value="Dimeric_a/b-barrel"/>
</dbReference>
<accession>A0A160TPI2</accession>
<reference evidence="1" key="1">
    <citation type="submission" date="2015-10" db="EMBL/GenBank/DDBJ databases">
        <authorList>
            <person name="Gilbert D.G."/>
        </authorList>
    </citation>
    <scope>NUCLEOTIDE SEQUENCE</scope>
</reference>
<evidence type="ECO:0000313" key="1">
    <source>
        <dbReference type="EMBL" id="CUS50528.1"/>
    </source>
</evidence>
<name>A0A160TPI2_9ZZZZ</name>